<dbReference type="AlphaFoldDB" id="A0AAV7LQU8"/>
<evidence type="ECO:0000313" key="2">
    <source>
        <dbReference type="EMBL" id="KAJ1093761.1"/>
    </source>
</evidence>
<gene>
    <name evidence="2" type="ORF">NDU88_006853</name>
</gene>
<feature type="compositionally biased region" description="Gly residues" evidence="1">
    <location>
        <begin position="436"/>
        <end position="445"/>
    </location>
</feature>
<protein>
    <submittedName>
        <fullName evidence="2">Uncharacterized protein</fullName>
    </submittedName>
</protein>
<reference evidence="2" key="1">
    <citation type="journal article" date="2022" name="bioRxiv">
        <title>Sequencing and chromosome-scale assembly of the giantPleurodeles waltlgenome.</title>
        <authorList>
            <person name="Brown T."/>
            <person name="Elewa A."/>
            <person name="Iarovenko S."/>
            <person name="Subramanian E."/>
            <person name="Araus A.J."/>
            <person name="Petzold A."/>
            <person name="Susuki M."/>
            <person name="Suzuki K.-i.T."/>
            <person name="Hayashi T."/>
            <person name="Toyoda A."/>
            <person name="Oliveira C."/>
            <person name="Osipova E."/>
            <person name="Leigh N.D."/>
            <person name="Simon A."/>
            <person name="Yun M.H."/>
        </authorList>
    </citation>
    <scope>NUCLEOTIDE SEQUENCE</scope>
    <source>
        <strain evidence="2">20211129_DDA</strain>
        <tissue evidence="2">Liver</tissue>
    </source>
</reference>
<dbReference type="Proteomes" id="UP001066276">
    <property type="component" value="Chromosome 11"/>
</dbReference>
<dbReference type="EMBL" id="JANPWB010000015">
    <property type="protein sequence ID" value="KAJ1093761.1"/>
    <property type="molecule type" value="Genomic_DNA"/>
</dbReference>
<feature type="compositionally biased region" description="Basic and acidic residues" evidence="1">
    <location>
        <begin position="326"/>
        <end position="352"/>
    </location>
</feature>
<feature type="region of interest" description="Disordered" evidence="1">
    <location>
        <begin position="218"/>
        <end position="445"/>
    </location>
</feature>
<feature type="compositionally biased region" description="Gly residues" evidence="1">
    <location>
        <begin position="420"/>
        <end position="429"/>
    </location>
</feature>
<organism evidence="2 3">
    <name type="scientific">Pleurodeles waltl</name>
    <name type="common">Iberian ribbed newt</name>
    <dbReference type="NCBI Taxonomy" id="8319"/>
    <lineage>
        <taxon>Eukaryota</taxon>
        <taxon>Metazoa</taxon>
        <taxon>Chordata</taxon>
        <taxon>Craniata</taxon>
        <taxon>Vertebrata</taxon>
        <taxon>Euteleostomi</taxon>
        <taxon>Amphibia</taxon>
        <taxon>Batrachia</taxon>
        <taxon>Caudata</taxon>
        <taxon>Salamandroidea</taxon>
        <taxon>Salamandridae</taxon>
        <taxon>Pleurodelinae</taxon>
        <taxon>Pleurodeles</taxon>
    </lineage>
</organism>
<proteinExistence type="predicted"/>
<evidence type="ECO:0000256" key="1">
    <source>
        <dbReference type="SAM" id="MobiDB-lite"/>
    </source>
</evidence>
<evidence type="ECO:0000313" key="3">
    <source>
        <dbReference type="Proteomes" id="UP001066276"/>
    </source>
</evidence>
<feature type="compositionally biased region" description="Basic and acidic residues" evidence="1">
    <location>
        <begin position="393"/>
        <end position="402"/>
    </location>
</feature>
<name>A0AAV7LQU8_PLEWA</name>
<sequence length="445" mass="47917">MLGTVPGPSSLPSRWKPDNSVFCAQVSNQVGAAPRRLYTSAHPGGEQYPGSWHYYSARRGAIPWLLSPSAHSEVVQESTLLALVSIAVWHRGPRAILQSAPWFQCTTVHPSGVPHPGSGALLPTTARIGTLAPVHKIPAAAAASFTRPARAIPAPLLKTQHKPTELTINPLRPQHLTREAPGPLLRWFLVSKGAAPDRHLLSIQVPPPSLEERSTWRLDQQEGGQAGRLDQQEGGRKGGWTCVRVDGREAGSAGGWTGRRLDQREGGQAGRLDQQEGGRKGGWTCVRVDGREAGPAGGWTGRRLDQREGGQAGRLDQQEGGQEEGWTSRRVDRQEGGREEGWTSRRVDRKEAVPAGGWTGGRLDQQEGRQAGGWTGGRLDQPEGGQAGGWTGRRVDGRERLNQQEGGQEGRWTTRRVDGSKGGPAGGWTGRRMDMQGGGLTGGRL</sequence>
<accession>A0AAV7LQU8</accession>
<comment type="caution">
    <text evidence="2">The sequence shown here is derived from an EMBL/GenBank/DDBJ whole genome shotgun (WGS) entry which is preliminary data.</text>
</comment>
<keyword evidence="3" id="KW-1185">Reference proteome</keyword>